<protein>
    <submittedName>
        <fullName evidence="1">Uncharacterized protein</fullName>
    </submittedName>
</protein>
<evidence type="ECO:0000313" key="2">
    <source>
        <dbReference type="Proteomes" id="UP001221898"/>
    </source>
</evidence>
<sequence length="88" mass="9034">MVSLLQRACVGLGRGTEGPVERQTLSMGMGLVATLLAGGAQLSAQDYAAMSLLLPPLDCISQQHPEPVIQELAADLRAAVATHGGVLP</sequence>
<organism evidence="1 2">
    <name type="scientific">Aldrovandia affinis</name>
    <dbReference type="NCBI Taxonomy" id="143900"/>
    <lineage>
        <taxon>Eukaryota</taxon>
        <taxon>Metazoa</taxon>
        <taxon>Chordata</taxon>
        <taxon>Craniata</taxon>
        <taxon>Vertebrata</taxon>
        <taxon>Euteleostomi</taxon>
        <taxon>Actinopterygii</taxon>
        <taxon>Neopterygii</taxon>
        <taxon>Teleostei</taxon>
        <taxon>Notacanthiformes</taxon>
        <taxon>Halosauridae</taxon>
        <taxon>Aldrovandia</taxon>
    </lineage>
</organism>
<reference evidence="1" key="1">
    <citation type="journal article" date="2023" name="Science">
        <title>Genome structures resolve the early diversification of teleost fishes.</title>
        <authorList>
            <person name="Parey E."/>
            <person name="Louis A."/>
            <person name="Montfort J."/>
            <person name="Bouchez O."/>
            <person name="Roques C."/>
            <person name="Iampietro C."/>
            <person name="Lluch J."/>
            <person name="Castinel A."/>
            <person name="Donnadieu C."/>
            <person name="Desvignes T."/>
            <person name="Floi Bucao C."/>
            <person name="Jouanno E."/>
            <person name="Wen M."/>
            <person name="Mejri S."/>
            <person name="Dirks R."/>
            <person name="Jansen H."/>
            <person name="Henkel C."/>
            <person name="Chen W.J."/>
            <person name="Zahm M."/>
            <person name="Cabau C."/>
            <person name="Klopp C."/>
            <person name="Thompson A.W."/>
            <person name="Robinson-Rechavi M."/>
            <person name="Braasch I."/>
            <person name="Lecointre G."/>
            <person name="Bobe J."/>
            <person name="Postlethwait J.H."/>
            <person name="Berthelot C."/>
            <person name="Roest Crollius H."/>
            <person name="Guiguen Y."/>
        </authorList>
    </citation>
    <scope>NUCLEOTIDE SEQUENCE</scope>
    <source>
        <strain evidence="1">NC1722</strain>
    </source>
</reference>
<dbReference type="AlphaFoldDB" id="A0AAD7R2C2"/>
<dbReference type="PANTHER" id="PTHR20959:SF1">
    <property type="entry name" value="TRANSPORT AND GOLGI ORGANIZATION PROTEIN 6 HOMOLOG"/>
    <property type="match status" value="1"/>
</dbReference>
<dbReference type="GO" id="GO:0009306">
    <property type="term" value="P:protein secretion"/>
    <property type="evidence" value="ECO:0007669"/>
    <property type="project" value="TreeGrafter"/>
</dbReference>
<dbReference type="PANTHER" id="PTHR20959">
    <property type="entry name" value="TRANSPORT AND GOLGI ORGANIZATION PROTEIN 6 FAMILY MEMBER"/>
    <property type="match status" value="1"/>
</dbReference>
<name>A0AAD7R2C2_9TELE</name>
<keyword evidence="2" id="KW-1185">Reference proteome</keyword>
<dbReference type="EMBL" id="JAINUG010002656">
    <property type="protein sequence ID" value="KAJ8347459.1"/>
    <property type="molecule type" value="Genomic_DNA"/>
</dbReference>
<comment type="caution">
    <text evidence="1">The sequence shown here is derived from an EMBL/GenBank/DDBJ whole genome shotgun (WGS) entry which is preliminary data.</text>
</comment>
<dbReference type="InterPro" id="IPR039600">
    <property type="entry name" value="TANGO6/Rtp1"/>
</dbReference>
<accession>A0AAD7R2C2</accession>
<evidence type="ECO:0000313" key="1">
    <source>
        <dbReference type="EMBL" id="KAJ8347459.1"/>
    </source>
</evidence>
<gene>
    <name evidence="1" type="ORF">AAFF_G00198850</name>
</gene>
<proteinExistence type="predicted"/>
<dbReference type="Proteomes" id="UP001221898">
    <property type="component" value="Unassembled WGS sequence"/>
</dbReference>